<keyword evidence="1" id="KW-1188">Viral release from host cell</keyword>
<evidence type="ECO:0000259" key="2">
    <source>
        <dbReference type="Pfam" id="PF10145"/>
    </source>
</evidence>
<feature type="domain" description="Phage tail tape measure protein" evidence="2">
    <location>
        <begin position="3"/>
        <end position="69"/>
    </location>
</feature>
<evidence type="ECO:0000313" key="4">
    <source>
        <dbReference type="Proteomes" id="UP000254718"/>
    </source>
</evidence>
<organism evidence="3 4">
    <name type="scientific">Escherichia coli</name>
    <dbReference type="NCBI Taxonomy" id="562"/>
    <lineage>
        <taxon>Bacteria</taxon>
        <taxon>Pseudomonadati</taxon>
        <taxon>Pseudomonadota</taxon>
        <taxon>Gammaproteobacteria</taxon>
        <taxon>Enterobacterales</taxon>
        <taxon>Enterobacteriaceae</taxon>
        <taxon>Escherichia</taxon>
    </lineage>
</organism>
<dbReference type="NCBIfam" id="TIGR01760">
    <property type="entry name" value="tape_meas_TP901"/>
    <property type="match status" value="1"/>
</dbReference>
<protein>
    <submittedName>
        <fullName evidence="3">Tail fiber component of prophage CP-933T</fullName>
    </submittedName>
</protein>
<reference evidence="3 4" key="1">
    <citation type="submission" date="2018-06" db="EMBL/GenBank/DDBJ databases">
        <authorList>
            <consortium name="Pathogen Informatics"/>
            <person name="Doyle S."/>
        </authorList>
    </citation>
    <scope>NUCLEOTIDE SEQUENCE [LARGE SCALE GENOMIC DNA]</scope>
    <source>
        <strain evidence="3 4">NCTC8333</strain>
    </source>
</reference>
<accession>A0AAX2K9U2</accession>
<comment type="caution">
    <text evidence="3">The sequence shown here is derived from an EMBL/GenBank/DDBJ whole genome shotgun (WGS) entry which is preliminary data.</text>
</comment>
<evidence type="ECO:0000313" key="3">
    <source>
        <dbReference type="EMBL" id="STM23504.1"/>
    </source>
</evidence>
<sequence>MPGRQLRASLARLASPPKAAAEALKELGVSVSDANGKMRPMEDLLADLYKATRKYGEVDRVSFFKDIAGEEAFTSFMALVDAAGDGSLPKLRKELEGARGEAERTAKVMANNLDGDLKSLGSAWEGVRIRIADLIDGPQRSVTQWLTRVVSKVTALAQAHPALTRQLLVCRRCSAGNDCNHRLVVAGYWCACWPTGKTASWFFPPDRIIECCQGSACIMGNGDGFRFVTGRRYRGAVQSGRIDCCCVCGCGGSHLEILGNPSRRFMQGCSVGLWNGWLRCAKPLNGLALFFDAIGSGISQVFNWFKSLLSPMESSKETLDKCTSAGEIFGNVLGGALQLVSDTCKNATGYAGVDT</sequence>
<name>A0AAX2K9U2_ECOLX</name>
<dbReference type="EMBL" id="UGFE01000002">
    <property type="protein sequence ID" value="STM23504.1"/>
    <property type="molecule type" value="Genomic_DNA"/>
</dbReference>
<dbReference type="PANTHER" id="PTHR37813:SF1">
    <property type="entry name" value="FELS-2 PROPHAGE PROTEIN"/>
    <property type="match status" value="1"/>
</dbReference>
<dbReference type="InterPro" id="IPR010090">
    <property type="entry name" value="Phage_tape_meas"/>
</dbReference>
<gene>
    <name evidence="3" type="ORF">NCTC8333_02447</name>
</gene>
<dbReference type="AlphaFoldDB" id="A0AAX2K9U2"/>
<dbReference type="Pfam" id="PF10145">
    <property type="entry name" value="PhageMin_Tail"/>
    <property type="match status" value="1"/>
</dbReference>
<dbReference type="Proteomes" id="UP000254718">
    <property type="component" value="Unassembled WGS sequence"/>
</dbReference>
<evidence type="ECO:0000256" key="1">
    <source>
        <dbReference type="ARBA" id="ARBA00022612"/>
    </source>
</evidence>
<proteinExistence type="predicted"/>
<dbReference type="PANTHER" id="PTHR37813">
    <property type="entry name" value="FELS-2 PROPHAGE PROTEIN"/>
    <property type="match status" value="1"/>
</dbReference>